<dbReference type="Gene3D" id="2.40.170.20">
    <property type="entry name" value="TonB-dependent receptor, beta-barrel domain"/>
    <property type="match status" value="1"/>
</dbReference>
<protein>
    <submittedName>
        <fullName evidence="11">TonB-dependent receptor</fullName>
    </submittedName>
</protein>
<dbReference type="SUPFAM" id="SSF56935">
    <property type="entry name" value="Porins"/>
    <property type="match status" value="1"/>
</dbReference>
<dbReference type="PROSITE" id="PS52016">
    <property type="entry name" value="TONB_DEPENDENT_REC_3"/>
    <property type="match status" value="1"/>
</dbReference>
<evidence type="ECO:0000256" key="4">
    <source>
        <dbReference type="ARBA" id="ARBA00022692"/>
    </source>
</evidence>
<dbReference type="Gene3D" id="2.170.130.10">
    <property type="entry name" value="TonB-dependent receptor, plug domain"/>
    <property type="match status" value="1"/>
</dbReference>
<dbReference type="InterPro" id="IPR036942">
    <property type="entry name" value="Beta-barrel_TonB_sf"/>
</dbReference>
<keyword evidence="4 8" id="KW-0812">Transmembrane</keyword>
<keyword evidence="7 8" id="KW-0998">Cell outer membrane</keyword>
<keyword evidence="11" id="KW-0675">Receptor</keyword>
<dbReference type="Pfam" id="PF07715">
    <property type="entry name" value="Plug"/>
    <property type="match status" value="1"/>
</dbReference>
<evidence type="ECO:0000313" key="12">
    <source>
        <dbReference type="Proteomes" id="UP000006426"/>
    </source>
</evidence>
<keyword evidence="3 8" id="KW-1134">Transmembrane beta strand</keyword>
<evidence type="ECO:0000256" key="5">
    <source>
        <dbReference type="ARBA" id="ARBA00022729"/>
    </source>
</evidence>
<sequence>MTSKSTPLILKSVLALCILSWASVVIADEFDAMPSLTLADTSLPANPKKHGTAVTVIDRQMIDASGARSLGEILRIVPGVTTGYRFGHTLSIGTQGGAEEFSRKISLLIDDRNVFTPTSGALFSFNLVPLEDIERIEVYRGPDHSEFGSNAMLMTVKIYTAYAAERQGTKLSYRQGGNGIKDTYIQHGDTVGPVSWTASYNGINDNGLTGRQDDTHKQQIFARADYQSSSDNQFNVTMGAAHSNIDYWLSSNLTSGDHEAQDDTWFLNTSWTHMFSDTMYSTTNVSHSYLDRDSSYTAAPLPGVGRLNYTPGYTLQTTAIDTKIVKDFSFVDVSIGGKYSFDNLRSDSLFKKDEYNIEDRSIYSNQKWHLTNSTTLNTGFMAESSSFFSGNTFARNASIVQEVGFQNTFRIGYSEGTRFPLMYEQESARKATLLDLGGMPVYDIYNVNKLKPEEMRQYEAAWMWGTLDKTLNTEVRFFVNKYDNSIAYVAAPNPGVLSQTGNTVVSAKNLHDTSSVKGVEVNIDWRPAPGFMVVASGSYNDIDAYIAKNTYSNNIGDNGPSNIFSLLGQYSFGQQWRVGGMLTRVQSFNWANGWALETQKNLDLYVEKCFGGLVGTKVCTKLAGSNLLGDEANFRPEATTPRTFWAEASVSF</sequence>
<evidence type="ECO:0000313" key="11">
    <source>
        <dbReference type="EMBL" id="AXH60169.1"/>
    </source>
</evidence>
<evidence type="ECO:0000256" key="9">
    <source>
        <dbReference type="SAM" id="SignalP"/>
    </source>
</evidence>
<comment type="similarity">
    <text evidence="8">Belongs to the TonB-dependent receptor family.</text>
</comment>
<accession>A0AAD0PWP6</accession>
<reference evidence="11 12" key="1">
    <citation type="journal article" date="2011" name="PLoS Pathog.">
        <title>Dynamic evolution of pathogenicity revealed by sequencing and comparative genomics of 19 Pseudomonas syringae isolates.</title>
        <authorList>
            <person name="Baltrus D.A."/>
            <person name="Nishimura M.T."/>
            <person name="Romanchuk A."/>
            <person name="Chang J.H."/>
            <person name="Mukhtar M.S."/>
            <person name="Cherkis K."/>
            <person name="Roach J."/>
            <person name="Grant S.R."/>
            <person name="Jones C.D."/>
            <person name="Dangl J.L."/>
        </authorList>
    </citation>
    <scope>NUCLEOTIDE SEQUENCE [LARGE SCALE GENOMIC DNA]</scope>
    <source>
        <strain evidence="11 12">M301315</strain>
    </source>
</reference>
<feature type="domain" description="TonB-dependent receptor plug" evidence="10">
    <location>
        <begin position="50"/>
        <end position="152"/>
    </location>
</feature>
<dbReference type="EMBL" id="CP031226">
    <property type="protein sequence ID" value="AXH60169.1"/>
    <property type="molecule type" value="Genomic_DNA"/>
</dbReference>
<dbReference type="GeneID" id="39474206"/>
<dbReference type="RefSeq" id="WP_005742728.1">
    <property type="nucleotide sequence ID" value="NZ_CP031226.1"/>
</dbReference>
<dbReference type="GO" id="GO:0009279">
    <property type="term" value="C:cell outer membrane"/>
    <property type="evidence" value="ECO:0007669"/>
    <property type="project" value="UniProtKB-SubCell"/>
</dbReference>
<comment type="subcellular location">
    <subcellularLocation>
        <location evidence="1 8">Cell outer membrane</location>
        <topology evidence="1 8">Multi-pass membrane protein</topology>
    </subcellularLocation>
</comment>
<gene>
    <name evidence="11" type="ORF">PLA107_033830</name>
</gene>
<dbReference type="InterPro" id="IPR012910">
    <property type="entry name" value="Plug_dom"/>
</dbReference>
<dbReference type="InterPro" id="IPR037066">
    <property type="entry name" value="Plug_dom_sf"/>
</dbReference>
<dbReference type="PANTHER" id="PTHR30069">
    <property type="entry name" value="TONB-DEPENDENT OUTER MEMBRANE RECEPTOR"/>
    <property type="match status" value="1"/>
</dbReference>
<organism evidence="11 12">
    <name type="scientific">Pseudomonas amygdali pv. lachrymans str. M301315</name>
    <dbReference type="NCBI Taxonomy" id="629260"/>
    <lineage>
        <taxon>Bacteria</taxon>
        <taxon>Pseudomonadati</taxon>
        <taxon>Pseudomonadota</taxon>
        <taxon>Gammaproteobacteria</taxon>
        <taxon>Pseudomonadales</taxon>
        <taxon>Pseudomonadaceae</taxon>
        <taxon>Pseudomonas</taxon>
        <taxon>Pseudomonas amygdali</taxon>
    </lineage>
</organism>
<evidence type="ECO:0000259" key="10">
    <source>
        <dbReference type="Pfam" id="PF07715"/>
    </source>
</evidence>
<keyword evidence="5 9" id="KW-0732">Signal</keyword>
<evidence type="ECO:0000256" key="6">
    <source>
        <dbReference type="ARBA" id="ARBA00023136"/>
    </source>
</evidence>
<feature type="chain" id="PRO_5042291144" evidence="9">
    <location>
        <begin position="28"/>
        <end position="652"/>
    </location>
</feature>
<dbReference type="PANTHER" id="PTHR30069:SF29">
    <property type="entry name" value="HEMOGLOBIN AND HEMOGLOBIN-HAPTOGLOBIN-BINDING PROTEIN 1-RELATED"/>
    <property type="match status" value="1"/>
</dbReference>
<dbReference type="GO" id="GO:0044718">
    <property type="term" value="P:siderophore transmembrane transport"/>
    <property type="evidence" value="ECO:0007669"/>
    <property type="project" value="TreeGrafter"/>
</dbReference>
<dbReference type="InterPro" id="IPR039426">
    <property type="entry name" value="TonB-dep_rcpt-like"/>
</dbReference>
<keyword evidence="11" id="KW-0614">Plasmid</keyword>
<dbReference type="Proteomes" id="UP000006426">
    <property type="component" value="Plasmid pmppla107"/>
</dbReference>
<proteinExistence type="inferred from homology"/>
<dbReference type="AlphaFoldDB" id="A0AAD0PWP6"/>
<keyword evidence="6 8" id="KW-0472">Membrane</keyword>
<evidence type="ECO:0000256" key="8">
    <source>
        <dbReference type="PROSITE-ProRule" id="PRU01360"/>
    </source>
</evidence>
<evidence type="ECO:0000256" key="2">
    <source>
        <dbReference type="ARBA" id="ARBA00022448"/>
    </source>
</evidence>
<geneLocation type="plasmid" evidence="12">
    <name>pmppla107</name>
</geneLocation>
<name>A0AAD0PWP6_PSEAV</name>
<evidence type="ECO:0000256" key="7">
    <source>
        <dbReference type="ARBA" id="ARBA00023237"/>
    </source>
</evidence>
<evidence type="ECO:0000256" key="3">
    <source>
        <dbReference type="ARBA" id="ARBA00022452"/>
    </source>
</evidence>
<feature type="signal peptide" evidence="9">
    <location>
        <begin position="1"/>
        <end position="27"/>
    </location>
</feature>
<keyword evidence="2 8" id="KW-0813">Transport</keyword>
<dbReference type="GO" id="GO:0015344">
    <property type="term" value="F:siderophore uptake transmembrane transporter activity"/>
    <property type="evidence" value="ECO:0007669"/>
    <property type="project" value="TreeGrafter"/>
</dbReference>
<evidence type="ECO:0000256" key="1">
    <source>
        <dbReference type="ARBA" id="ARBA00004571"/>
    </source>
</evidence>